<gene>
    <name evidence="1" type="ORF">CQA76_09010</name>
</gene>
<evidence type="ECO:0000313" key="1">
    <source>
        <dbReference type="EMBL" id="TKX28016.1"/>
    </source>
</evidence>
<dbReference type="InterPro" id="IPR058078">
    <property type="entry name" value="Cj0814-like"/>
</dbReference>
<comment type="caution">
    <text evidence="1">The sequence shown here is derived from an EMBL/GenBank/DDBJ whole genome shotgun (WGS) entry which is preliminary data.</text>
</comment>
<proteinExistence type="predicted"/>
<keyword evidence="2" id="KW-1185">Reference proteome</keyword>
<dbReference type="NCBIfam" id="NF046095">
    <property type="entry name" value="flg_dep_Cj0814"/>
    <property type="match status" value="1"/>
</dbReference>
<organism evidence="1 2">
    <name type="scientific">Campylobacter aviculae</name>
    <dbReference type="NCBI Taxonomy" id="2510190"/>
    <lineage>
        <taxon>Bacteria</taxon>
        <taxon>Pseudomonadati</taxon>
        <taxon>Campylobacterota</taxon>
        <taxon>Epsilonproteobacteria</taxon>
        <taxon>Campylobacterales</taxon>
        <taxon>Campylobacteraceae</taxon>
        <taxon>Campylobacter</taxon>
    </lineage>
</organism>
<dbReference type="AlphaFoldDB" id="A0A4U7BGQ3"/>
<name>A0A4U7BGQ3_9BACT</name>
<dbReference type="EMBL" id="NXMA01000056">
    <property type="protein sequence ID" value="TKX28016.1"/>
    <property type="molecule type" value="Genomic_DNA"/>
</dbReference>
<dbReference type="Proteomes" id="UP000310353">
    <property type="component" value="Unassembled WGS sequence"/>
</dbReference>
<accession>A0A4U7BGQ3</accession>
<evidence type="ECO:0000313" key="2">
    <source>
        <dbReference type="Proteomes" id="UP000310353"/>
    </source>
</evidence>
<feature type="non-terminal residue" evidence="1">
    <location>
        <position position="145"/>
    </location>
</feature>
<protein>
    <submittedName>
        <fullName evidence="1">Uncharacterized protein</fullName>
    </submittedName>
</protein>
<reference evidence="1 2" key="1">
    <citation type="submission" date="2018-05" db="EMBL/GenBank/DDBJ databases">
        <title>Novel Campyloabacter and Helicobacter Species and Strains.</title>
        <authorList>
            <person name="Mannion A.J."/>
            <person name="Shen Z."/>
            <person name="Fox J.G."/>
        </authorList>
    </citation>
    <scope>NUCLEOTIDE SEQUENCE [LARGE SCALE GENOMIC DNA]</scope>
    <source>
        <strain evidence="2">MIT17-670</strain>
    </source>
</reference>
<sequence>MYHKIDIAKAIGNAYKVLSQLMPQTSNSSLSKEELANMPYAFSVDKNLNVTKTYTFEEYNEVFKTVKQEGYLTFNTMKDLGLGYGVRLMPINADSIFNSDYNTYIDKSVYKHSDGSVDKGGVLMAFLNNTNIATSFGAAFLRGET</sequence>